<sequence length="63" mass="7592">MFRVPSDPARPTFDHTFKVGFFQWLTSNKTNRQEWQRRRNAAAQTARENQVAWAVEQQRKRSQ</sequence>
<dbReference type="RefSeq" id="WP_326564543.1">
    <property type="nucleotide sequence ID" value="NZ_CP109071.1"/>
</dbReference>
<reference evidence="2 3" key="1">
    <citation type="submission" date="2022-10" db="EMBL/GenBank/DDBJ databases">
        <title>The complete genomes of actinobacterial strains from the NBC collection.</title>
        <authorList>
            <person name="Joergensen T.S."/>
            <person name="Alvarez Arevalo M."/>
            <person name="Sterndorff E.B."/>
            <person name="Faurdal D."/>
            <person name="Vuksanovic O."/>
            <person name="Mourched A.-S."/>
            <person name="Charusanti P."/>
            <person name="Shaw S."/>
            <person name="Blin K."/>
            <person name="Weber T."/>
        </authorList>
    </citation>
    <scope>NUCLEOTIDE SEQUENCE [LARGE SCALE GENOMIC DNA]</scope>
    <source>
        <strain evidence="2 3">NBC 01809</strain>
    </source>
</reference>
<evidence type="ECO:0000313" key="2">
    <source>
        <dbReference type="EMBL" id="WSA34537.1"/>
    </source>
</evidence>
<proteinExistence type="predicted"/>
<dbReference type="Proteomes" id="UP001334804">
    <property type="component" value="Chromosome"/>
</dbReference>
<protein>
    <submittedName>
        <fullName evidence="2">Uncharacterized protein</fullName>
    </submittedName>
</protein>
<dbReference type="EMBL" id="CP109071">
    <property type="protein sequence ID" value="WSA34537.1"/>
    <property type="molecule type" value="Genomic_DNA"/>
</dbReference>
<keyword evidence="3" id="KW-1185">Reference proteome</keyword>
<gene>
    <name evidence="2" type="ORF">OIE14_11085</name>
</gene>
<name>A0ABZ1EJU0_9ACTN</name>
<feature type="region of interest" description="Disordered" evidence="1">
    <location>
        <begin position="41"/>
        <end position="63"/>
    </location>
</feature>
<evidence type="ECO:0000313" key="3">
    <source>
        <dbReference type="Proteomes" id="UP001334804"/>
    </source>
</evidence>
<accession>A0ABZ1EJU0</accession>
<feature type="compositionally biased region" description="Low complexity" evidence="1">
    <location>
        <begin position="41"/>
        <end position="50"/>
    </location>
</feature>
<organism evidence="2 3">
    <name type="scientific">Micromonospora peucetia</name>
    <dbReference type="NCBI Taxonomy" id="47871"/>
    <lineage>
        <taxon>Bacteria</taxon>
        <taxon>Bacillati</taxon>
        <taxon>Actinomycetota</taxon>
        <taxon>Actinomycetes</taxon>
        <taxon>Micromonosporales</taxon>
        <taxon>Micromonosporaceae</taxon>
        <taxon>Micromonospora</taxon>
    </lineage>
</organism>
<evidence type="ECO:0000256" key="1">
    <source>
        <dbReference type="SAM" id="MobiDB-lite"/>
    </source>
</evidence>